<dbReference type="GO" id="GO:0016787">
    <property type="term" value="F:hydrolase activity"/>
    <property type="evidence" value="ECO:0007669"/>
    <property type="project" value="UniProtKB-KW"/>
</dbReference>
<name>A0A1Q9LPE0_9PSEU</name>
<dbReference type="InterPro" id="IPR020084">
    <property type="entry name" value="NUDIX_hydrolase_CS"/>
</dbReference>
<reference evidence="5 6" key="1">
    <citation type="submission" date="2016-10" db="EMBL/GenBank/DDBJ databases">
        <title>The Draft Genome Sequence of Actinokineospora bangkokensis 44EHWT reveals the biosynthetic pathway of antifungal compounds Thailandins with unusual extender unit butylmalonyl-CoA.</title>
        <authorList>
            <person name="Greule A."/>
            <person name="Intra B."/>
            <person name="Flemming S."/>
            <person name="Rommel M.G."/>
            <person name="Panbangred W."/>
            <person name="Bechthold A."/>
        </authorList>
    </citation>
    <scope>NUCLEOTIDE SEQUENCE [LARGE SCALE GENOMIC DNA]</scope>
    <source>
        <strain evidence="5 6">44EHW</strain>
    </source>
</reference>
<dbReference type="Gene3D" id="3.90.79.10">
    <property type="entry name" value="Nucleoside Triphosphate Pyrophosphohydrolase"/>
    <property type="match status" value="1"/>
</dbReference>
<protein>
    <submittedName>
        <fullName evidence="5">NUDIX hydrolase</fullName>
    </submittedName>
</protein>
<evidence type="ECO:0000259" key="4">
    <source>
        <dbReference type="PROSITE" id="PS51462"/>
    </source>
</evidence>
<evidence type="ECO:0000256" key="1">
    <source>
        <dbReference type="ARBA" id="ARBA00005582"/>
    </source>
</evidence>
<evidence type="ECO:0000313" key="6">
    <source>
        <dbReference type="Proteomes" id="UP000186040"/>
    </source>
</evidence>
<dbReference type="STRING" id="1193682.BJP25_14420"/>
<dbReference type="EMBL" id="MKQR01000009">
    <property type="protein sequence ID" value="OLR93871.1"/>
    <property type="molecule type" value="Genomic_DNA"/>
</dbReference>
<comment type="caution">
    <text evidence="5">The sequence shown here is derived from an EMBL/GenBank/DDBJ whole genome shotgun (WGS) entry which is preliminary data.</text>
</comment>
<keyword evidence="6" id="KW-1185">Reference proteome</keyword>
<keyword evidence="2 3" id="KW-0378">Hydrolase</keyword>
<dbReference type="InterPro" id="IPR020476">
    <property type="entry name" value="Nudix_hydrolase"/>
</dbReference>
<evidence type="ECO:0000256" key="3">
    <source>
        <dbReference type="RuleBase" id="RU003476"/>
    </source>
</evidence>
<dbReference type="PRINTS" id="PR00502">
    <property type="entry name" value="NUDIXFAMILY"/>
</dbReference>
<dbReference type="AlphaFoldDB" id="A0A1Q9LPE0"/>
<dbReference type="SUPFAM" id="SSF55811">
    <property type="entry name" value="Nudix"/>
    <property type="match status" value="1"/>
</dbReference>
<dbReference type="PROSITE" id="PS51462">
    <property type="entry name" value="NUDIX"/>
    <property type="match status" value="1"/>
</dbReference>
<dbReference type="InterPro" id="IPR015797">
    <property type="entry name" value="NUDIX_hydrolase-like_dom_sf"/>
</dbReference>
<comment type="similarity">
    <text evidence="1 3">Belongs to the Nudix hydrolase family.</text>
</comment>
<dbReference type="InterPro" id="IPR000086">
    <property type="entry name" value="NUDIX_hydrolase_dom"/>
</dbReference>
<dbReference type="Pfam" id="PF00293">
    <property type="entry name" value="NUDIX"/>
    <property type="match status" value="1"/>
</dbReference>
<evidence type="ECO:0000313" key="5">
    <source>
        <dbReference type="EMBL" id="OLR93871.1"/>
    </source>
</evidence>
<organism evidence="5 6">
    <name type="scientific">Actinokineospora bangkokensis</name>
    <dbReference type="NCBI Taxonomy" id="1193682"/>
    <lineage>
        <taxon>Bacteria</taxon>
        <taxon>Bacillati</taxon>
        <taxon>Actinomycetota</taxon>
        <taxon>Actinomycetes</taxon>
        <taxon>Pseudonocardiales</taxon>
        <taxon>Pseudonocardiaceae</taxon>
        <taxon>Actinokineospora</taxon>
    </lineage>
</organism>
<accession>A0A1Q9LPE0</accession>
<evidence type="ECO:0000256" key="2">
    <source>
        <dbReference type="ARBA" id="ARBA00022801"/>
    </source>
</evidence>
<dbReference type="Proteomes" id="UP000186040">
    <property type="component" value="Unassembled WGS sequence"/>
</dbReference>
<dbReference type="PROSITE" id="PS00893">
    <property type="entry name" value="NUDIX_BOX"/>
    <property type="match status" value="1"/>
</dbReference>
<feature type="domain" description="Nudix hydrolase" evidence="4">
    <location>
        <begin position="35"/>
        <end position="169"/>
    </location>
</feature>
<proteinExistence type="inferred from homology"/>
<gene>
    <name evidence="5" type="ORF">BJP25_14420</name>
</gene>
<sequence length="173" mass="19451">MESDCRETFPALFREQHWEWGDIRARFTTAAAPADTITNVHVICSVDDGIVVCRDEQRWFLPGGTTEPGETWQQCAERELLEEAGVRPTGPLRWIGVHHGRTGRPKPYRPHLPHPDLTWLWAVAPVEVVGPPSNPPDGEQVQEVRVVPPAEALDLLGTANDWYPELVRLALLL</sequence>